<reference evidence="1 2" key="1">
    <citation type="submission" date="2023-02" db="EMBL/GenBank/DDBJ databases">
        <title>Genome Sequence of L. cardiaca H63T.</title>
        <authorList>
            <person name="Lopez A.E."/>
            <person name="Cianciotto N.P."/>
        </authorList>
    </citation>
    <scope>NUCLEOTIDE SEQUENCE [LARGE SCALE GENOMIC DNA]</scope>
    <source>
        <strain evidence="1 2">H63</strain>
    </source>
</reference>
<name>A0ABY8AU43_9GAMM</name>
<proteinExistence type="predicted"/>
<dbReference type="EMBL" id="CP119078">
    <property type="protein sequence ID" value="WED43706.1"/>
    <property type="molecule type" value="Genomic_DNA"/>
</dbReference>
<keyword evidence="2" id="KW-1185">Reference proteome</keyword>
<dbReference type="Proteomes" id="UP001222087">
    <property type="component" value="Chromosome"/>
</dbReference>
<protein>
    <recommendedName>
        <fullName evidence="3">VipE</fullName>
    </recommendedName>
</protein>
<gene>
    <name evidence="1" type="ORF">PXX05_02710</name>
</gene>
<evidence type="ECO:0000313" key="1">
    <source>
        <dbReference type="EMBL" id="WED43706.1"/>
    </source>
</evidence>
<evidence type="ECO:0000313" key="2">
    <source>
        <dbReference type="Proteomes" id="UP001222087"/>
    </source>
</evidence>
<organism evidence="1 2">
    <name type="scientific">Legionella cardiaca</name>
    <dbReference type="NCBI Taxonomy" id="1071983"/>
    <lineage>
        <taxon>Bacteria</taxon>
        <taxon>Pseudomonadati</taxon>
        <taxon>Pseudomonadota</taxon>
        <taxon>Gammaproteobacteria</taxon>
        <taxon>Legionellales</taxon>
        <taxon>Legionellaceae</taxon>
        <taxon>Legionella</taxon>
    </lineage>
</organism>
<dbReference type="RefSeq" id="WP_275089518.1">
    <property type="nucleotide sequence ID" value="NZ_CP119078.1"/>
</dbReference>
<sequence>MTDNIFILIENHLAKPSQESLEKIKTCSHELANNAFLQAIEGKLSELTIKIGQVPLEPPEEYREKVEGILNQELVAYFKADPALPNEEFKHFIMQAIPRLMENIRTTPNFSKDIEFIQFINHLIDANAWMPILKDTIEDQAQKALSLGSGRLIKNESFQQRNKDNEDAPYIFRVSESEAQKVKTIISEMTGEAKITNQRPDGLIFSYSGYVERRKNSQFQYADDMEIKIRKHVALLELKVQNLEKRKHKDPADILRNTQQKIAAICQETNAEAKSGFTADQLSRISTALTEARKSPVIQAHRGDAKQILANFLYAISIVGLVYLKATSSQRGSFWYRTNTDTEDKLDAFKKDLPSPQ</sequence>
<evidence type="ECO:0008006" key="3">
    <source>
        <dbReference type="Google" id="ProtNLM"/>
    </source>
</evidence>
<accession>A0ABY8AU43</accession>